<dbReference type="Proteomes" id="UP001345963">
    <property type="component" value="Unassembled WGS sequence"/>
</dbReference>
<protein>
    <submittedName>
        <fullName evidence="1">Uncharacterized protein</fullName>
    </submittedName>
</protein>
<evidence type="ECO:0000313" key="2">
    <source>
        <dbReference type="Proteomes" id="UP001345963"/>
    </source>
</evidence>
<evidence type="ECO:0000313" key="1">
    <source>
        <dbReference type="EMBL" id="MED6243825.1"/>
    </source>
</evidence>
<keyword evidence="2" id="KW-1185">Reference proteome</keyword>
<accession>A0ABU7B2H7</accession>
<sequence>MELKLRFSSETNDILKAQITPKVILDNINWPRDEDIDEETVSLDNHSRIMSYLRQFKETGASDVSKSLLTFWTGWDVLSSNLDVEVIDCALPQASTCFLTLRFELDSKTM</sequence>
<name>A0ABU7B2H7_9TELE</name>
<comment type="caution">
    <text evidence="1">The sequence shown here is derived from an EMBL/GenBank/DDBJ whole genome shotgun (WGS) entry which is preliminary data.</text>
</comment>
<proteinExistence type="predicted"/>
<dbReference type="EMBL" id="JAHUTI010036275">
    <property type="protein sequence ID" value="MED6243825.1"/>
    <property type="molecule type" value="Genomic_DNA"/>
</dbReference>
<reference evidence="1 2" key="1">
    <citation type="submission" date="2021-07" db="EMBL/GenBank/DDBJ databases">
        <authorList>
            <person name="Palmer J.M."/>
        </authorList>
    </citation>
    <scope>NUCLEOTIDE SEQUENCE [LARGE SCALE GENOMIC DNA]</scope>
    <source>
        <strain evidence="1 2">AT_MEX2019</strain>
        <tissue evidence="1">Muscle</tissue>
    </source>
</reference>
<gene>
    <name evidence="1" type="ORF">ATANTOWER_027618</name>
</gene>
<organism evidence="1 2">
    <name type="scientific">Ataeniobius toweri</name>
    <dbReference type="NCBI Taxonomy" id="208326"/>
    <lineage>
        <taxon>Eukaryota</taxon>
        <taxon>Metazoa</taxon>
        <taxon>Chordata</taxon>
        <taxon>Craniata</taxon>
        <taxon>Vertebrata</taxon>
        <taxon>Euteleostomi</taxon>
        <taxon>Actinopterygii</taxon>
        <taxon>Neopterygii</taxon>
        <taxon>Teleostei</taxon>
        <taxon>Neoteleostei</taxon>
        <taxon>Acanthomorphata</taxon>
        <taxon>Ovalentaria</taxon>
        <taxon>Atherinomorphae</taxon>
        <taxon>Cyprinodontiformes</taxon>
        <taxon>Goodeidae</taxon>
        <taxon>Ataeniobius</taxon>
    </lineage>
</organism>